<dbReference type="Proteomes" id="UP000251314">
    <property type="component" value="Unassembled WGS sequence"/>
</dbReference>
<keyword evidence="5" id="KW-1185">Reference proteome</keyword>
<evidence type="ECO:0000256" key="2">
    <source>
        <dbReference type="ARBA" id="ARBA00022723"/>
    </source>
</evidence>
<dbReference type="STRING" id="29920.A0A329RRZ0"/>
<keyword evidence="2" id="KW-0479">Metal-binding</keyword>
<dbReference type="GO" id="GO:0046872">
    <property type="term" value="F:metal ion binding"/>
    <property type="evidence" value="ECO:0007669"/>
    <property type="project" value="UniProtKB-KW"/>
</dbReference>
<evidence type="ECO:0000313" key="4">
    <source>
        <dbReference type="EMBL" id="RAW26396.1"/>
    </source>
</evidence>
<comment type="caution">
    <text evidence="4">The sequence shown here is derived from an EMBL/GenBank/DDBJ whole genome shotgun (WGS) entry which is preliminary data.</text>
</comment>
<dbReference type="AlphaFoldDB" id="A0A329RRZ0"/>
<dbReference type="InterPro" id="IPR027806">
    <property type="entry name" value="HARBI1_dom"/>
</dbReference>
<accession>A0A329RRZ0</accession>
<protein>
    <recommendedName>
        <fullName evidence="3">DDE Tnp4 domain-containing protein</fullName>
    </recommendedName>
</protein>
<dbReference type="EMBL" id="MJFZ01000655">
    <property type="protein sequence ID" value="RAW26396.1"/>
    <property type="molecule type" value="Genomic_DNA"/>
</dbReference>
<dbReference type="Pfam" id="PF13359">
    <property type="entry name" value="DDE_Tnp_4"/>
    <property type="match status" value="1"/>
</dbReference>
<evidence type="ECO:0000313" key="5">
    <source>
        <dbReference type="Proteomes" id="UP000251314"/>
    </source>
</evidence>
<reference evidence="4 5" key="1">
    <citation type="submission" date="2018-01" db="EMBL/GenBank/DDBJ databases">
        <title>Draft genome of the strawberry crown rot pathogen Phytophthora cactorum.</title>
        <authorList>
            <person name="Armitage A.D."/>
            <person name="Lysoe E."/>
            <person name="Nellist C.F."/>
            <person name="Harrison R.J."/>
            <person name="Brurberg M.B."/>
        </authorList>
    </citation>
    <scope>NUCLEOTIDE SEQUENCE [LARGE SCALE GENOMIC DNA]</scope>
    <source>
        <strain evidence="4 5">10300</strain>
    </source>
</reference>
<gene>
    <name evidence="4" type="ORF">PC110_g17200</name>
</gene>
<dbReference type="VEuPathDB" id="FungiDB:PC110_g17200"/>
<organism evidence="4 5">
    <name type="scientific">Phytophthora cactorum</name>
    <dbReference type="NCBI Taxonomy" id="29920"/>
    <lineage>
        <taxon>Eukaryota</taxon>
        <taxon>Sar</taxon>
        <taxon>Stramenopiles</taxon>
        <taxon>Oomycota</taxon>
        <taxon>Peronosporomycetes</taxon>
        <taxon>Peronosporales</taxon>
        <taxon>Peronosporaceae</taxon>
        <taxon>Phytophthora</taxon>
    </lineage>
</organism>
<evidence type="ECO:0000259" key="3">
    <source>
        <dbReference type="Pfam" id="PF13359"/>
    </source>
</evidence>
<feature type="domain" description="DDE Tnp4" evidence="3">
    <location>
        <begin position="85"/>
        <end position="187"/>
    </location>
</feature>
<comment type="cofactor">
    <cofactor evidence="1">
        <name>a divalent metal cation</name>
        <dbReference type="ChEBI" id="CHEBI:60240"/>
    </cofactor>
</comment>
<dbReference type="OrthoDB" id="104598at2759"/>
<sequence>MRAKKTNWFHKKLRCDKASFLRIFKEVEASTNRLPASNVVYINDTLEMLVKMAKRNVVMPRLEELHAVEEGFEAIAGFPGVVGALDGTLFKIPRPRDFEGWYCRKGFPAVNVQAIVDHREAFLALSIRAGSNNDQSLWNGSGVRKRLATYIPLDKHLLGDAGYKLWGHLLTPFPENEAAEDQRKRTLTIDIHARESR</sequence>
<proteinExistence type="predicted"/>
<evidence type="ECO:0000256" key="1">
    <source>
        <dbReference type="ARBA" id="ARBA00001968"/>
    </source>
</evidence>
<name>A0A329RRZ0_9STRA</name>